<dbReference type="GeneID" id="97192290"/>
<feature type="binding site" evidence="2">
    <location>
        <position position="103"/>
    </location>
    <ligand>
        <name>Mn(2+)</name>
        <dbReference type="ChEBI" id="CHEBI:29035"/>
        <label>2</label>
    </ligand>
</feature>
<feature type="binding site" evidence="2">
    <location>
        <position position="163"/>
    </location>
    <ligand>
        <name>Mn(2+)</name>
        <dbReference type="ChEBI" id="CHEBI:29035"/>
        <label>2</label>
    </ligand>
</feature>
<keyword evidence="2" id="KW-0479">Metal-binding</keyword>
<evidence type="ECO:0000256" key="2">
    <source>
        <dbReference type="PIRSR" id="PIRSR005962-1"/>
    </source>
</evidence>
<gene>
    <name evidence="4" type="ORF">DW016_09300</name>
</gene>
<evidence type="ECO:0000313" key="5">
    <source>
        <dbReference type="Proteomes" id="UP000261080"/>
    </source>
</evidence>
<dbReference type="GO" id="GO:0050118">
    <property type="term" value="F:N-acetyldiaminopimelate deacetylase activity"/>
    <property type="evidence" value="ECO:0007669"/>
    <property type="project" value="UniProtKB-ARBA"/>
</dbReference>
<dbReference type="CDD" id="cd03886">
    <property type="entry name" value="M20_Acy1"/>
    <property type="match status" value="1"/>
</dbReference>
<dbReference type="Pfam" id="PF01546">
    <property type="entry name" value="Peptidase_M20"/>
    <property type="match status" value="1"/>
</dbReference>
<dbReference type="GO" id="GO:0046872">
    <property type="term" value="F:metal ion binding"/>
    <property type="evidence" value="ECO:0007669"/>
    <property type="project" value="UniProtKB-KW"/>
</dbReference>
<feature type="binding site" evidence="2">
    <location>
        <position position="363"/>
    </location>
    <ligand>
        <name>Mn(2+)</name>
        <dbReference type="ChEBI" id="CHEBI:29035"/>
        <label>2</label>
    </ligand>
</feature>
<comment type="cofactor">
    <cofactor evidence="2">
        <name>Mn(2+)</name>
        <dbReference type="ChEBI" id="CHEBI:29035"/>
    </cofactor>
    <text evidence="2">The Mn(2+) ion enhances activity.</text>
</comment>
<dbReference type="PANTHER" id="PTHR11014">
    <property type="entry name" value="PEPTIDASE M20 FAMILY MEMBER"/>
    <property type="match status" value="1"/>
</dbReference>
<dbReference type="Pfam" id="PF07687">
    <property type="entry name" value="M20_dimer"/>
    <property type="match status" value="1"/>
</dbReference>
<dbReference type="FunFam" id="3.30.70.360:FF:000001">
    <property type="entry name" value="N-acetyldiaminopimelate deacetylase"/>
    <property type="match status" value="1"/>
</dbReference>
<accession>A0A3E3K1V1</accession>
<keyword evidence="2" id="KW-0464">Manganese</keyword>
<proteinExistence type="predicted"/>
<dbReference type="PIRSF" id="PIRSF005962">
    <property type="entry name" value="Pept_M20D_amidohydro"/>
    <property type="match status" value="1"/>
</dbReference>
<dbReference type="NCBIfam" id="TIGR01891">
    <property type="entry name" value="amidohydrolases"/>
    <property type="match status" value="1"/>
</dbReference>
<protein>
    <submittedName>
        <fullName evidence="4">Amidohydrolase</fullName>
    </submittedName>
</protein>
<comment type="caution">
    <text evidence="4">The sequence shown here is derived from an EMBL/GenBank/DDBJ whole genome shotgun (WGS) entry which is preliminary data.</text>
</comment>
<feature type="domain" description="Peptidase M20 dimerisation" evidence="3">
    <location>
        <begin position="187"/>
        <end position="281"/>
    </location>
</feature>
<dbReference type="InterPro" id="IPR011650">
    <property type="entry name" value="Peptidase_M20_dimer"/>
</dbReference>
<dbReference type="SUPFAM" id="SSF53187">
    <property type="entry name" value="Zn-dependent exopeptidases"/>
    <property type="match status" value="1"/>
</dbReference>
<name>A0A3E3K1V1_9FIRM</name>
<dbReference type="InterPro" id="IPR036264">
    <property type="entry name" value="Bact_exopeptidase_dim_dom"/>
</dbReference>
<evidence type="ECO:0000313" key="4">
    <source>
        <dbReference type="EMBL" id="RGE87114.1"/>
    </source>
</evidence>
<dbReference type="RefSeq" id="WP_024732205.1">
    <property type="nucleotide sequence ID" value="NZ_CALBAT010000032.1"/>
</dbReference>
<evidence type="ECO:0000259" key="3">
    <source>
        <dbReference type="Pfam" id="PF07687"/>
    </source>
</evidence>
<dbReference type="AlphaFoldDB" id="A0A3E3K1V1"/>
<dbReference type="SUPFAM" id="SSF55031">
    <property type="entry name" value="Bacterial exopeptidase dimerisation domain"/>
    <property type="match status" value="1"/>
</dbReference>
<keyword evidence="5" id="KW-1185">Reference proteome</keyword>
<reference evidence="4 5" key="1">
    <citation type="submission" date="2018-08" db="EMBL/GenBank/DDBJ databases">
        <title>A genome reference for cultivated species of the human gut microbiota.</title>
        <authorList>
            <person name="Zou Y."/>
            <person name="Xue W."/>
            <person name="Luo G."/>
        </authorList>
    </citation>
    <scope>NUCLEOTIDE SEQUENCE [LARGE SCALE GENOMIC DNA]</scope>
    <source>
        <strain evidence="4 5">AF37-2AT</strain>
    </source>
</reference>
<dbReference type="GO" id="GO:0019877">
    <property type="term" value="P:diaminopimelate biosynthetic process"/>
    <property type="evidence" value="ECO:0007669"/>
    <property type="project" value="UniProtKB-ARBA"/>
</dbReference>
<dbReference type="InterPro" id="IPR017439">
    <property type="entry name" value="Amidohydrolase"/>
</dbReference>
<dbReference type="EMBL" id="QVLX01000004">
    <property type="protein sequence ID" value="RGE87114.1"/>
    <property type="molecule type" value="Genomic_DNA"/>
</dbReference>
<dbReference type="OrthoDB" id="9776731at2"/>
<evidence type="ECO:0000256" key="1">
    <source>
        <dbReference type="ARBA" id="ARBA00022801"/>
    </source>
</evidence>
<keyword evidence="1 4" id="KW-0378">Hydrolase</keyword>
<feature type="binding site" evidence="2">
    <location>
        <position position="137"/>
    </location>
    <ligand>
        <name>Mn(2+)</name>
        <dbReference type="ChEBI" id="CHEBI:29035"/>
        <label>2</label>
    </ligand>
</feature>
<organism evidence="4 5">
    <name type="scientific">Sellimonas intestinalis</name>
    <dbReference type="NCBI Taxonomy" id="1653434"/>
    <lineage>
        <taxon>Bacteria</taxon>
        <taxon>Bacillati</taxon>
        <taxon>Bacillota</taxon>
        <taxon>Clostridia</taxon>
        <taxon>Lachnospirales</taxon>
        <taxon>Lachnospiraceae</taxon>
        <taxon>Sellimonas</taxon>
    </lineage>
</organism>
<dbReference type="Proteomes" id="UP000261080">
    <property type="component" value="Unassembled WGS sequence"/>
</dbReference>
<dbReference type="PANTHER" id="PTHR11014:SF63">
    <property type="entry name" value="METALLOPEPTIDASE, PUTATIVE (AFU_ORTHOLOGUE AFUA_6G09600)-RELATED"/>
    <property type="match status" value="1"/>
</dbReference>
<sequence>MTNTFLERAMELKEELTANRRWLHQHPELDLETKETTAFVTEKLREMGCNPVPVSPNGVLVTLGPSTGKTFLLRADMDALPIQEESGLPFASSTDGKAHCCGHDLHTAMLLGAAKLLKERESELTGTVKLLFQPGEENMKGAKAMIRQGILESPHVDAAMAIHVNSVVPTGKLLVFTGPACASSDLFTIKIKGRGGHGSTPNKTIDPLNVAAHILISLQELQARELKAGETGVLTIGSIQGGDTFNVIPSEAVMKGTIRTYSSEVQELLIRRMKEICDATAMAFRAEAEVIFDPNYAIPLVSDAQVAADARSYLADLFPQDQIKDIRKSFPGSEDFAFISEKVPSVFIVLGANVVPGTPYGQHHPKVVFHEDCLPIGAAAHAQIAMEWLKHHQ</sequence>
<dbReference type="Gene3D" id="3.30.70.360">
    <property type="match status" value="1"/>
</dbReference>
<dbReference type="Gene3D" id="3.40.630.10">
    <property type="entry name" value="Zn peptidases"/>
    <property type="match status" value="1"/>
</dbReference>
<feature type="binding site" evidence="2">
    <location>
        <position position="101"/>
    </location>
    <ligand>
        <name>Mn(2+)</name>
        <dbReference type="ChEBI" id="CHEBI:29035"/>
        <label>2</label>
    </ligand>
</feature>
<dbReference type="InterPro" id="IPR002933">
    <property type="entry name" value="Peptidase_M20"/>
</dbReference>